<keyword evidence="6 8" id="KW-0472">Membrane</keyword>
<dbReference type="GO" id="GO:0009734">
    <property type="term" value="P:auxin-activated signaling pathway"/>
    <property type="evidence" value="ECO:0007669"/>
    <property type="project" value="UniProtKB-KW"/>
</dbReference>
<dbReference type="GO" id="GO:0009926">
    <property type="term" value="P:auxin polar transport"/>
    <property type="evidence" value="ECO:0007669"/>
    <property type="project" value="TreeGrafter"/>
</dbReference>
<reference evidence="9" key="1">
    <citation type="submission" date="2020-03" db="EMBL/GenBank/DDBJ databases">
        <title>A high-quality chromosome-level genome assembly of a woody plant with both climbing and erect habits, Rhamnella rubrinervis.</title>
        <authorList>
            <person name="Lu Z."/>
            <person name="Yang Y."/>
            <person name="Zhu X."/>
            <person name="Sun Y."/>
        </authorList>
    </citation>
    <scope>NUCLEOTIDE SEQUENCE</scope>
    <source>
        <strain evidence="9">BYM</strain>
        <tissue evidence="9">Leaf</tissue>
    </source>
</reference>
<dbReference type="Proteomes" id="UP000796880">
    <property type="component" value="Unassembled WGS sequence"/>
</dbReference>
<evidence type="ECO:0000313" key="10">
    <source>
        <dbReference type="Proteomes" id="UP000796880"/>
    </source>
</evidence>
<feature type="transmembrane region" description="Helical" evidence="8">
    <location>
        <begin position="253"/>
        <end position="277"/>
    </location>
</feature>
<dbReference type="PANTHER" id="PTHR31752">
    <property type="entry name" value="AUXIN EFFLUX CARRIER COMPONENT 1B-RELATED"/>
    <property type="match status" value="1"/>
</dbReference>
<comment type="caution">
    <text evidence="9">The sequence shown here is derived from an EMBL/GenBank/DDBJ whole genome shotgun (WGS) entry which is preliminary data.</text>
</comment>
<feature type="transmembrane region" description="Helical" evidence="8">
    <location>
        <begin position="98"/>
        <end position="121"/>
    </location>
</feature>
<dbReference type="EMBL" id="VOIH02000012">
    <property type="protein sequence ID" value="KAF3432448.1"/>
    <property type="molecule type" value="Genomic_DNA"/>
</dbReference>
<evidence type="ECO:0000256" key="6">
    <source>
        <dbReference type="ARBA" id="ARBA00023136"/>
    </source>
</evidence>
<evidence type="ECO:0000313" key="9">
    <source>
        <dbReference type="EMBL" id="KAF3432448.1"/>
    </source>
</evidence>
<dbReference type="InterPro" id="IPR004776">
    <property type="entry name" value="Mem_transp_PIN-like"/>
</dbReference>
<feature type="transmembrane region" description="Helical" evidence="8">
    <location>
        <begin position="71"/>
        <end position="92"/>
    </location>
</feature>
<keyword evidence="3" id="KW-0813">Transport</keyword>
<evidence type="ECO:0000256" key="2">
    <source>
        <dbReference type="ARBA" id="ARBA00009177"/>
    </source>
</evidence>
<dbReference type="PANTHER" id="PTHR31752:SF2">
    <property type="entry name" value="AUXIN EFFLUX CARRIER COMPONENT 5"/>
    <property type="match status" value="1"/>
</dbReference>
<comment type="subcellular location">
    <subcellularLocation>
        <location evidence="1">Membrane</location>
        <topology evidence="1">Multi-pass membrane protein</topology>
    </subcellularLocation>
</comment>
<keyword evidence="7" id="KW-0927">Auxin signaling pathway</keyword>
<comment type="similarity">
    <text evidence="2">Belongs to the auxin efflux carrier (TC 2.A.69.1) family.</text>
</comment>
<sequence>MISWSEVYNVLVAMAPLYFAMGMGFGFVRWWNIIKPEQTNAIGQFVYYLSLPLLGFEFISNVNPFHWNYRFIAADAICKLLIIVLLSLWTKFSSKGSFGWLITGFSLCSLTNLVVIGVPLLKAMYGQLGVDMVIQSAVFQGILWQPIVLFLMEFRRSKQVLYVSNPRVNSGHPSFWSFVKALMLKLVANPNVIALFIGIIWALISSRYHIHMPRIIDDSIKIVSNCGAGTAMFCVGIFMAIQENILSCGPKLIVLGLVLRFIAAPAAMAIGSIAVGLRGDVLRIAVIQGDIWHASVSWCADCVLHDIIELVG</sequence>
<evidence type="ECO:0000256" key="4">
    <source>
        <dbReference type="ARBA" id="ARBA00022692"/>
    </source>
</evidence>
<evidence type="ECO:0000256" key="8">
    <source>
        <dbReference type="SAM" id="Phobius"/>
    </source>
</evidence>
<feature type="transmembrane region" description="Helical" evidence="8">
    <location>
        <begin position="222"/>
        <end position="241"/>
    </location>
</feature>
<feature type="transmembrane region" description="Helical" evidence="8">
    <location>
        <begin position="41"/>
        <end position="59"/>
    </location>
</feature>
<dbReference type="OrthoDB" id="2133778at2759"/>
<protein>
    <recommendedName>
        <fullName evidence="11">PIN-like protein</fullName>
    </recommendedName>
</protein>
<evidence type="ECO:0000256" key="1">
    <source>
        <dbReference type="ARBA" id="ARBA00004141"/>
    </source>
</evidence>
<dbReference type="Pfam" id="PF03547">
    <property type="entry name" value="Mem_trans"/>
    <property type="match status" value="1"/>
</dbReference>
<evidence type="ECO:0000256" key="3">
    <source>
        <dbReference type="ARBA" id="ARBA00022448"/>
    </source>
</evidence>
<dbReference type="AlphaFoldDB" id="A0A8K0GPX7"/>
<feature type="transmembrane region" description="Helical" evidence="8">
    <location>
        <begin position="133"/>
        <end position="152"/>
    </location>
</feature>
<evidence type="ECO:0000256" key="5">
    <source>
        <dbReference type="ARBA" id="ARBA00022989"/>
    </source>
</evidence>
<proteinExistence type="inferred from homology"/>
<accession>A0A8K0GPX7</accession>
<dbReference type="GO" id="GO:0005886">
    <property type="term" value="C:plasma membrane"/>
    <property type="evidence" value="ECO:0007669"/>
    <property type="project" value="TreeGrafter"/>
</dbReference>
<keyword evidence="5 8" id="KW-1133">Transmembrane helix</keyword>
<feature type="transmembrane region" description="Helical" evidence="8">
    <location>
        <begin position="192"/>
        <end position="210"/>
    </location>
</feature>
<evidence type="ECO:0000256" key="7">
    <source>
        <dbReference type="ARBA" id="ARBA00023294"/>
    </source>
</evidence>
<dbReference type="GO" id="GO:0005783">
    <property type="term" value="C:endoplasmic reticulum"/>
    <property type="evidence" value="ECO:0007669"/>
    <property type="project" value="TreeGrafter"/>
</dbReference>
<keyword evidence="10" id="KW-1185">Reference proteome</keyword>
<feature type="transmembrane region" description="Helical" evidence="8">
    <location>
        <begin position="7"/>
        <end position="29"/>
    </location>
</feature>
<dbReference type="InterPro" id="IPR051107">
    <property type="entry name" value="Auxin_Efflux_Carrier"/>
</dbReference>
<dbReference type="GO" id="GO:0010329">
    <property type="term" value="F:auxin efflux transmembrane transporter activity"/>
    <property type="evidence" value="ECO:0007669"/>
    <property type="project" value="TreeGrafter"/>
</dbReference>
<gene>
    <name evidence="9" type="ORF">FNV43_RR27188</name>
</gene>
<keyword evidence="4 8" id="KW-0812">Transmembrane</keyword>
<organism evidence="9 10">
    <name type="scientific">Rhamnella rubrinervis</name>
    <dbReference type="NCBI Taxonomy" id="2594499"/>
    <lineage>
        <taxon>Eukaryota</taxon>
        <taxon>Viridiplantae</taxon>
        <taxon>Streptophyta</taxon>
        <taxon>Embryophyta</taxon>
        <taxon>Tracheophyta</taxon>
        <taxon>Spermatophyta</taxon>
        <taxon>Magnoliopsida</taxon>
        <taxon>eudicotyledons</taxon>
        <taxon>Gunneridae</taxon>
        <taxon>Pentapetalae</taxon>
        <taxon>rosids</taxon>
        <taxon>fabids</taxon>
        <taxon>Rosales</taxon>
        <taxon>Rhamnaceae</taxon>
        <taxon>rhamnoid group</taxon>
        <taxon>Rhamneae</taxon>
        <taxon>Rhamnella</taxon>
    </lineage>
</organism>
<evidence type="ECO:0008006" key="11">
    <source>
        <dbReference type="Google" id="ProtNLM"/>
    </source>
</evidence>
<name>A0A8K0GPX7_9ROSA</name>